<evidence type="ECO:0000313" key="4">
    <source>
        <dbReference type="Proteomes" id="UP000624419"/>
    </source>
</evidence>
<dbReference type="Gene3D" id="3.20.20.140">
    <property type="entry name" value="Metal-dependent hydrolases"/>
    <property type="match status" value="1"/>
</dbReference>
<dbReference type="InterPro" id="IPR018228">
    <property type="entry name" value="DNase_TatD-rel_CS"/>
</dbReference>
<dbReference type="InterPro" id="IPR001130">
    <property type="entry name" value="TatD-like"/>
</dbReference>
<evidence type="ECO:0000256" key="2">
    <source>
        <dbReference type="ARBA" id="ARBA00022801"/>
    </source>
</evidence>
<dbReference type="GO" id="GO:0016787">
    <property type="term" value="F:hydrolase activity"/>
    <property type="evidence" value="ECO:0007669"/>
    <property type="project" value="UniProtKB-KW"/>
</dbReference>
<dbReference type="Pfam" id="PF01026">
    <property type="entry name" value="TatD_DNase"/>
    <property type="match status" value="1"/>
</dbReference>
<protein>
    <submittedName>
        <fullName evidence="3">TatD family hydrolase</fullName>
    </submittedName>
</protein>
<evidence type="ECO:0000313" key="3">
    <source>
        <dbReference type="EMBL" id="MBD3586785.1"/>
    </source>
</evidence>
<organism evidence="3 4">
    <name type="scientific">Salinimonas profundi</name>
    <dbReference type="NCBI Taxonomy" id="2729140"/>
    <lineage>
        <taxon>Bacteria</taxon>
        <taxon>Pseudomonadati</taxon>
        <taxon>Pseudomonadota</taxon>
        <taxon>Gammaproteobacteria</taxon>
        <taxon>Alteromonadales</taxon>
        <taxon>Alteromonadaceae</taxon>
        <taxon>Alteromonas/Salinimonas group</taxon>
        <taxon>Salinimonas</taxon>
    </lineage>
</organism>
<proteinExistence type="inferred from homology"/>
<sequence length="255" mass="28383">MQWFDAGVNLLDGRFDSHEVITRARENNVTGLCLITTQPSEWDAAAALYEQYPDTLCYTVGVHPHNARLVSDNDLKRLEQLATAPGVVAVGECGLDFNRDFSPRDTQVAVFEAQLDIAQRLNKSVYLHERDAFDQQVACLAKVEGIKGIAHCFTGTRAQMQAYLSYGLYIGITGWLCDPKRGEALREALLDLPLDKLILETDAPYLFPKNKRPRKRNNEPAFISAIGEEVGALLDKPIEDVAAVSVKNTFRLFGL</sequence>
<dbReference type="EMBL" id="JABBXD010000008">
    <property type="protein sequence ID" value="MBD3586785.1"/>
    <property type="molecule type" value="Genomic_DNA"/>
</dbReference>
<dbReference type="PROSITE" id="PS01091">
    <property type="entry name" value="TATD_3"/>
    <property type="match status" value="1"/>
</dbReference>
<dbReference type="PANTHER" id="PTHR46124">
    <property type="entry name" value="D-AMINOACYL-TRNA DEACYLASE"/>
    <property type="match status" value="1"/>
</dbReference>
<dbReference type="PANTHER" id="PTHR46124:SF2">
    <property type="entry name" value="D-AMINOACYL-TRNA DEACYLASE"/>
    <property type="match status" value="1"/>
</dbReference>
<dbReference type="RefSeq" id="WP_191025983.1">
    <property type="nucleotide sequence ID" value="NZ_JABBXD010000008.1"/>
</dbReference>
<accession>A0ABR8LNA1</accession>
<keyword evidence="2 3" id="KW-0378">Hydrolase</keyword>
<gene>
    <name evidence="3" type="ORF">HHX48_13645</name>
</gene>
<dbReference type="Proteomes" id="UP000624419">
    <property type="component" value="Unassembled WGS sequence"/>
</dbReference>
<dbReference type="PIRSF" id="PIRSF005902">
    <property type="entry name" value="DNase_TatD"/>
    <property type="match status" value="1"/>
</dbReference>
<reference evidence="3 4" key="1">
    <citation type="submission" date="2020-04" db="EMBL/GenBank/DDBJ databases">
        <title>Salinimonas sp. HHU 13199.</title>
        <authorList>
            <person name="Cui X."/>
            <person name="Zhang D."/>
        </authorList>
    </citation>
    <scope>NUCLEOTIDE SEQUENCE [LARGE SCALE GENOMIC DNA]</scope>
    <source>
        <strain evidence="3 4">HHU 13199</strain>
    </source>
</reference>
<dbReference type="InterPro" id="IPR032466">
    <property type="entry name" value="Metal_Hydrolase"/>
</dbReference>
<name>A0ABR8LNA1_9ALTE</name>
<keyword evidence="4" id="KW-1185">Reference proteome</keyword>
<comment type="similarity">
    <text evidence="1">Belongs to the metallo-dependent hydrolases superfamily. TatD-type hydrolase family.</text>
</comment>
<comment type="caution">
    <text evidence="3">The sequence shown here is derived from an EMBL/GenBank/DDBJ whole genome shotgun (WGS) entry which is preliminary data.</text>
</comment>
<dbReference type="CDD" id="cd01310">
    <property type="entry name" value="TatD_DNAse"/>
    <property type="match status" value="1"/>
</dbReference>
<dbReference type="SUPFAM" id="SSF51556">
    <property type="entry name" value="Metallo-dependent hydrolases"/>
    <property type="match status" value="1"/>
</dbReference>
<evidence type="ECO:0000256" key="1">
    <source>
        <dbReference type="ARBA" id="ARBA00009275"/>
    </source>
</evidence>